<evidence type="ECO:0000313" key="4">
    <source>
        <dbReference type="Proteomes" id="UP001595844"/>
    </source>
</evidence>
<dbReference type="Gene3D" id="3.90.75.20">
    <property type="match status" value="1"/>
</dbReference>
<keyword evidence="4" id="KW-1185">Reference proteome</keyword>
<comment type="caution">
    <text evidence="3">The sequence shown here is derived from an EMBL/GenBank/DDBJ whole genome shotgun (WGS) entry which is preliminary data.</text>
</comment>
<dbReference type="SUPFAM" id="SSF54060">
    <property type="entry name" value="His-Me finger endonucleases"/>
    <property type="match status" value="1"/>
</dbReference>
<evidence type="ECO:0000259" key="2">
    <source>
        <dbReference type="Pfam" id="PF13392"/>
    </source>
</evidence>
<accession>A0ABV8VC27</accession>
<dbReference type="InterPro" id="IPR010902">
    <property type="entry name" value="NUMOD4"/>
</dbReference>
<sequence>MNNADEEWRPVPGFEETYEVSNTGQVRSVDREVTCRNGDIQHRKGRLRKGVLDKNGYPRVRLHSGGHGHSRYVHRLVLEAFRGEPPFPGVDGCHNDGDPTNNRVENLRWDTHSSNMYDVAKHGNHYQANKTHCNHNHPLIPMNLRRAAANQGFRMCLACHRASARIGQHEPGFRELADQKFADIAAGKSRLSRHASTPETHCPQGHLFDLANTARSSNGSRRCRECDRAYNRRRNQQKQGIAA</sequence>
<feature type="domain" description="NUMOD4" evidence="1">
    <location>
        <begin position="6"/>
        <end position="63"/>
    </location>
</feature>
<proteinExistence type="predicted"/>
<evidence type="ECO:0000313" key="3">
    <source>
        <dbReference type="EMBL" id="MFC4373261.1"/>
    </source>
</evidence>
<feature type="domain" description="HNH nuclease" evidence="2">
    <location>
        <begin position="71"/>
        <end position="117"/>
    </location>
</feature>
<protein>
    <submittedName>
        <fullName evidence="3">NUMOD4 motif-containing HNH endonuclease</fullName>
    </submittedName>
</protein>
<organism evidence="3 4">
    <name type="scientific">Nocardia halotolerans</name>
    <dbReference type="NCBI Taxonomy" id="1755878"/>
    <lineage>
        <taxon>Bacteria</taxon>
        <taxon>Bacillati</taxon>
        <taxon>Actinomycetota</taxon>
        <taxon>Actinomycetes</taxon>
        <taxon>Mycobacteriales</taxon>
        <taxon>Nocardiaceae</taxon>
        <taxon>Nocardia</taxon>
    </lineage>
</organism>
<dbReference type="Pfam" id="PF13392">
    <property type="entry name" value="HNH_3"/>
    <property type="match status" value="1"/>
</dbReference>
<dbReference type="GO" id="GO:0004519">
    <property type="term" value="F:endonuclease activity"/>
    <property type="evidence" value="ECO:0007669"/>
    <property type="project" value="UniProtKB-KW"/>
</dbReference>
<dbReference type="EMBL" id="JBHSDL010000005">
    <property type="protein sequence ID" value="MFC4373261.1"/>
    <property type="molecule type" value="Genomic_DNA"/>
</dbReference>
<keyword evidence="3" id="KW-0378">Hydrolase</keyword>
<dbReference type="InterPro" id="IPR044925">
    <property type="entry name" value="His-Me_finger_sf"/>
</dbReference>
<dbReference type="RefSeq" id="WP_378555852.1">
    <property type="nucleotide sequence ID" value="NZ_JBHSDL010000005.1"/>
</dbReference>
<reference evidence="4" key="1">
    <citation type="journal article" date="2019" name="Int. J. Syst. Evol. Microbiol.">
        <title>The Global Catalogue of Microorganisms (GCM) 10K type strain sequencing project: providing services to taxonomists for standard genome sequencing and annotation.</title>
        <authorList>
            <consortium name="The Broad Institute Genomics Platform"/>
            <consortium name="The Broad Institute Genome Sequencing Center for Infectious Disease"/>
            <person name="Wu L."/>
            <person name="Ma J."/>
        </authorList>
    </citation>
    <scope>NUCLEOTIDE SEQUENCE [LARGE SCALE GENOMIC DNA]</scope>
    <source>
        <strain evidence="4">IBRC-M 10490</strain>
    </source>
</reference>
<keyword evidence="3" id="KW-0540">Nuclease</keyword>
<name>A0ABV8VC27_9NOCA</name>
<gene>
    <name evidence="3" type="ORF">ACFO5K_04025</name>
</gene>
<dbReference type="InterPro" id="IPR003615">
    <property type="entry name" value="HNH_nuc"/>
</dbReference>
<dbReference type="Proteomes" id="UP001595844">
    <property type="component" value="Unassembled WGS sequence"/>
</dbReference>
<dbReference type="Pfam" id="PF07463">
    <property type="entry name" value="NUMOD4"/>
    <property type="match status" value="1"/>
</dbReference>
<keyword evidence="3" id="KW-0255">Endonuclease</keyword>
<evidence type="ECO:0000259" key="1">
    <source>
        <dbReference type="Pfam" id="PF07463"/>
    </source>
</evidence>